<evidence type="ECO:0000259" key="11">
    <source>
        <dbReference type="Pfam" id="PF02823"/>
    </source>
</evidence>
<keyword evidence="6 8" id="KW-0139">CF(1)</keyword>
<keyword evidence="13" id="KW-1185">Reference proteome</keyword>
<comment type="caution">
    <text evidence="12">The sequence shown here is derived from an EMBL/GenBank/DDBJ whole genome shotgun (WGS) entry which is preliminary data.</text>
</comment>
<dbReference type="Pfam" id="PF02823">
    <property type="entry name" value="ATP-synt_DE_N"/>
    <property type="match status" value="1"/>
</dbReference>
<comment type="subcellular location">
    <subcellularLocation>
        <location evidence="1 8">Cell membrane</location>
        <topology evidence="1 8">Peripheral membrane protein</topology>
    </subcellularLocation>
</comment>
<dbReference type="EMBL" id="JAEPRJ010000001">
    <property type="protein sequence ID" value="MBK5896595.1"/>
    <property type="molecule type" value="Genomic_DNA"/>
</dbReference>
<evidence type="ECO:0000256" key="8">
    <source>
        <dbReference type="HAMAP-Rule" id="MF_00530"/>
    </source>
</evidence>
<evidence type="ECO:0000259" key="10">
    <source>
        <dbReference type="Pfam" id="PF00401"/>
    </source>
</evidence>
<dbReference type="RefSeq" id="WP_208428157.1">
    <property type="nucleotide sequence ID" value="NZ_JAEPRJ010000001.1"/>
</dbReference>
<evidence type="ECO:0000256" key="5">
    <source>
        <dbReference type="ARBA" id="ARBA00023136"/>
    </source>
</evidence>
<dbReference type="Pfam" id="PF00401">
    <property type="entry name" value="ATP-synt_DE"/>
    <property type="match status" value="1"/>
</dbReference>
<dbReference type="PANTHER" id="PTHR13822:SF10">
    <property type="entry name" value="ATP SYNTHASE EPSILON CHAIN, CHLOROPLASTIC"/>
    <property type="match status" value="1"/>
</dbReference>
<keyword evidence="4 8" id="KW-0406">Ion transport</keyword>
<dbReference type="SUPFAM" id="SSF46604">
    <property type="entry name" value="Epsilon subunit of F1F0-ATP synthase C-terminal domain"/>
    <property type="match status" value="1"/>
</dbReference>
<evidence type="ECO:0000256" key="7">
    <source>
        <dbReference type="ARBA" id="ARBA00023310"/>
    </source>
</evidence>
<dbReference type="Gene3D" id="1.20.5.440">
    <property type="entry name" value="ATP synthase delta/epsilon subunit, C-terminal domain"/>
    <property type="match status" value="1"/>
</dbReference>
<keyword evidence="8" id="KW-1003">Cell membrane</keyword>
<evidence type="ECO:0000256" key="3">
    <source>
        <dbReference type="ARBA" id="ARBA00022448"/>
    </source>
</evidence>
<feature type="compositionally biased region" description="Basic and acidic residues" evidence="9">
    <location>
        <begin position="98"/>
        <end position="118"/>
    </location>
</feature>
<comment type="function">
    <text evidence="8">Produces ATP from ADP in the presence of a proton gradient across the membrane.</text>
</comment>
<evidence type="ECO:0000256" key="4">
    <source>
        <dbReference type="ARBA" id="ARBA00023065"/>
    </source>
</evidence>
<evidence type="ECO:0000256" key="1">
    <source>
        <dbReference type="ARBA" id="ARBA00004202"/>
    </source>
</evidence>
<dbReference type="CDD" id="cd12152">
    <property type="entry name" value="F1-ATPase_delta"/>
    <property type="match status" value="1"/>
</dbReference>
<dbReference type="Gene3D" id="2.60.15.10">
    <property type="entry name" value="F0F1 ATP synthase delta/epsilon subunit, N-terminal"/>
    <property type="match status" value="1"/>
</dbReference>
<keyword evidence="3 8" id="KW-0813">Transport</keyword>
<reference evidence="12 13" key="1">
    <citation type="submission" date="2021-01" db="EMBL/GenBank/DDBJ databases">
        <title>Isolation and description of Catonella massiliensis sp. nov., a novel Catonella species, isolated from a stable periodontitis subject.</title>
        <authorList>
            <person name="Antezack A."/>
            <person name="Boxberger M."/>
            <person name="La Scola B."/>
            <person name="Monnet-Corti V."/>
        </authorList>
    </citation>
    <scope>NUCLEOTIDE SEQUENCE [LARGE SCALE GENOMIC DNA]</scope>
    <source>
        <strain evidence="12 13">Marseille-Q4567</strain>
    </source>
</reference>
<organism evidence="12 13">
    <name type="scientific">Catonella massiliensis</name>
    <dbReference type="NCBI Taxonomy" id="2799636"/>
    <lineage>
        <taxon>Bacteria</taxon>
        <taxon>Bacillati</taxon>
        <taxon>Bacillota</taxon>
        <taxon>Clostridia</taxon>
        <taxon>Lachnospirales</taxon>
        <taxon>Lachnospiraceae</taxon>
        <taxon>Catonella</taxon>
    </lineage>
</organism>
<dbReference type="InterPro" id="IPR036794">
    <property type="entry name" value="ATP_F1_dsu/esu_C_sf"/>
</dbReference>
<dbReference type="InterPro" id="IPR001469">
    <property type="entry name" value="ATP_synth_F1_dsu/esu"/>
</dbReference>
<comment type="similarity">
    <text evidence="2 8">Belongs to the ATPase epsilon chain family.</text>
</comment>
<dbReference type="InterPro" id="IPR036771">
    <property type="entry name" value="ATPsynth_dsu/esu_N"/>
</dbReference>
<comment type="subunit">
    <text evidence="8">F-type ATPases have 2 components, CF(1) - the catalytic core - and CF(0) - the membrane proton channel. CF(1) has five subunits: alpha(3), beta(3), gamma(1), delta(1), epsilon(1). CF(0) has three main subunits: a, b and c.</text>
</comment>
<keyword evidence="8" id="KW-0375">Hydrogen ion transport</keyword>
<keyword evidence="5 8" id="KW-0472">Membrane</keyword>
<name>A0ABS1IXQ5_9FIRM</name>
<dbReference type="SUPFAM" id="SSF51344">
    <property type="entry name" value="Epsilon subunit of F1F0-ATP synthase N-terminal domain"/>
    <property type="match status" value="1"/>
</dbReference>
<evidence type="ECO:0000313" key="12">
    <source>
        <dbReference type="EMBL" id="MBK5896595.1"/>
    </source>
</evidence>
<protein>
    <recommendedName>
        <fullName evidence="8">ATP synthase epsilon chain</fullName>
    </recommendedName>
    <alternativeName>
        <fullName evidence="8">ATP synthase F1 sector epsilon subunit</fullName>
    </alternativeName>
    <alternativeName>
        <fullName evidence="8">F-ATPase epsilon subunit</fullName>
    </alternativeName>
</protein>
<evidence type="ECO:0000256" key="9">
    <source>
        <dbReference type="SAM" id="MobiDB-lite"/>
    </source>
</evidence>
<evidence type="ECO:0000256" key="6">
    <source>
        <dbReference type="ARBA" id="ARBA00023196"/>
    </source>
</evidence>
<evidence type="ECO:0000313" key="13">
    <source>
        <dbReference type="Proteomes" id="UP000604730"/>
    </source>
</evidence>
<evidence type="ECO:0000256" key="2">
    <source>
        <dbReference type="ARBA" id="ARBA00005712"/>
    </source>
</evidence>
<feature type="region of interest" description="Disordered" evidence="9">
    <location>
        <begin position="98"/>
        <end position="120"/>
    </location>
</feature>
<accession>A0ABS1IXQ5</accession>
<dbReference type="HAMAP" id="MF_00530">
    <property type="entry name" value="ATP_synth_epsil_bac"/>
    <property type="match status" value="1"/>
</dbReference>
<proteinExistence type="inferred from homology"/>
<gene>
    <name evidence="8" type="primary">atpC</name>
    <name evidence="12" type="ORF">JJN12_02185</name>
</gene>
<feature type="domain" description="ATP synthase F1 complex delta/epsilon subunit N-terminal" evidence="11">
    <location>
        <begin position="7"/>
        <end position="85"/>
    </location>
</feature>
<dbReference type="InterPro" id="IPR020546">
    <property type="entry name" value="ATP_synth_F1_dsu/esu_N"/>
</dbReference>
<sequence>MANRTFYLKVYASDRIFFEGQCQTLVIPQSDGLRAIQAHHEDMVLAVDIGEAHIVEEDGTVTYVVVGSGMVQIFHNRAIMLVDTAELPDEIDSKRAGDALERAKEQLRQKQSIQEHRMSQASLARALTRLKESSKYNA</sequence>
<keyword evidence="7 8" id="KW-0066">ATP synthesis</keyword>
<dbReference type="PANTHER" id="PTHR13822">
    <property type="entry name" value="ATP SYNTHASE DELTA/EPSILON CHAIN"/>
    <property type="match status" value="1"/>
</dbReference>
<feature type="domain" description="ATP synthase epsilon subunit C-terminal" evidence="10">
    <location>
        <begin position="89"/>
        <end position="131"/>
    </location>
</feature>
<dbReference type="Proteomes" id="UP000604730">
    <property type="component" value="Unassembled WGS sequence"/>
</dbReference>
<dbReference type="InterPro" id="IPR020547">
    <property type="entry name" value="ATP_synth_F1_esu_C"/>
</dbReference>